<feature type="compositionally biased region" description="Acidic residues" evidence="2">
    <location>
        <begin position="62"/>
        <end position="80"/>
    </location>
</feature>
<comment type="caution">
    <text evidence="4">The sequence shown here is derived from an EMBL/GenBank/DDBJ whole genome shotgun (WGS) entry which is preliminary data.</text>
</comment>
<keyword evidence="4" id="KW-0326">Glycosidase</keyword>
<gene>
    <name evidence="4" type="primary">lytB_2</name>
    <name evidence="4" type="ORF">CLVI_12930</name>
</gene>
<sequence>MKKVFVIILNIMFGISIILPAISPTVVVQAIDSKEESALVEEKESQGEEQTILEEEQTILEEEQTILEEEQTSPEEEQTIPEESKSDLISGQVYETVKKPEAQIDAKSEEFVEDMEKEEFKEAYDSSIDSDFLVPKTDSNFEVALAKDNGEFIFVQGADTLDEAMEIANNQEVEISQKKSASSDNSETLIPSVLDSKGIAVYATSSMGRAIKYTNGSVDNSQITYLHDSESGVGSSNTSYYINHNYIEDVPIIAETQNAVKVMVNGYTGWAKKDTGTGTYDFTVVPINQVYNPSYFKVENGQLYHYISSDVTDKTATKGYTIAVSVAPSYLKTGTKYYSYDGKYFYTNLSTLISNYKSNTRANAINTSSAFYNYFQYLPFRSETSYTAAQLNSFITSNTTSTSKLRGIGETLINVQEKYGVNAAIILGTAINESGWGNSSIAQSKNNIFGLNAVDSDPLLAANQYKSVAACIEEFAKYWISKGYSDPQDSRYYGGFLGNKELGANVRYASDPYWGEKNAAHVFNIDKKSSGNNINNLSDYDYYQLGIYNKVTTLKLANGTVIYPVGSKITRYQETIGGSVILSSNNVVDSRGTQSYEVSPIRSSQILNGGAEFQGEFDWDVRGYVDSSAITKINQSSTPEQGIMYQTHIQLAGWESMKYNGESGGTEGLARRLEAIKIELLNYPGATVTYRTHVQLQGWQAWKSNGQLSGTEGKSLRLEAIQIATSGLPADMEIQYRVHVQNDGWQEWKYSNEVAGTSGRSLRLEAIQIKVVKKEVRVQYSTHVEKVGWQALKSDGQTSGTSGRSLRLEAIKINAINLPEGASIKYMTHIQNLGWEKQWKTANQLSGSEGKSLRLEAIKIKLEGATGYHVEYRVHVQYQGWGAWVRDGALAGTEGKALRLEAIEVKIVKN</sequence>
<dbReference type="InterPro" id="IPR002901">
    <property type="entry name" value="MGlyc_endo_b_GlcNAc-like_dom"/>
</dbReference>
<dbReference type="RefSeq" id="WP_106059286.1">
    <property type="nucleotide sequence ID" value="NZ_PVXQ01000010.1"/>
</dbReference>
<keyword evidence="5" id="KW-1185">Reference proteome</keyword>
<dbReference type="GO" id="GO:0033925">
    <property type="term" value="F:mannosyl-glycoprotein endo-beta-N-acetylglucosaminidase activity"/>
    <property type="evidence" value="ECO:0007669"/>
    <property type="project" value="UniProtKB-EC"/>
</dbReference>
<dbReference type="EMBL" id="PVXQ01000010">
    <property type="protein sequence ID" value="PRR83044.1"/>
    <property type="molecule type" value="Genomic_DNA"/>
</dbReference>
<dbReference type="InterPro" id="IPR006637">
    <property type="entry name" value="ChW"/>
</dbReference>
<dbReference type="Proteomes" id="UP000239471">
    <property type="component" value="Unassembled WGS sequence"/>
</dbReference>
<dbReference type="SMART" id="SM00728">
    <property type="entry name" value="ChW"/>
    <property type="match status" value="6"/>
</dbReference>
<evidence type="ECO:0000313" key="5">
    <source>
        <dbReference type="Proteomes" id="UP000239471"/>
    </source>
</evidence>
<accession>A0A2T0BGP9</accession>
<dbReference type="PANTHER" id="PTHR33308">
    <property type="entry name" value="PEPTIDOGLYCAN HYDROLASE FLGJ"/>
    <property type="match status" value="1"/>
</dbReference>
<organism evidence="4 5">
    <name type="scientific">Clostridium vincentii</name>
    <dbReference type="NCBI Taxonomy" id="52704"/>
    <lineage>
        <taxon>Bacteria</taxon>
        <taxon>Bacillati</taxon>
        <taxon>Bacillota</taxon>
        <taxon>Clostridia</taxon>
        <taxon>Eubacteriales</taxon>
        <taxon>Clostridiaceae</taxon>
        <taxon>Clostridium</taxon>
    </lineage>
</organism>
<evidence type="ECO:0000256" key="2">
    <source>
        <dbReference type="SAM" id="MobiDB-lite"/>
    </source>
</evidence>
<feature type="domain" description="Mannosyl-glycoprotein endo-beta-N-acetylglucosamidase-like" evidence="3">
    <location>
        <begin position="397"/>
        <end position="533"/>
    </location>
</feature>
<dbReference type="Gene3D" id="1.10.530.10">
    <property type="match status" value="1"/>
</dbReference>
<protein>
    <submittedName>
        <fullName evidence="4">Putative endo-beta-N-acetylglucosaminidase</fullName>
        <ecNumber evidence="4">3.2.1.96</ecNumber>
    </submittedName>
</protein>
<reference evidence="4 5" key="1">
    <citation type="submission" date="2018-03" db="EMBL/GenBank/DDBJ databases">
        <title>Genome sequence of Clostridium vincentii DSM 10228.</title>
        <authorList>
            <person name="Poehlein A."/>
            <person name="Daniel R."/>
        </authorList>
    </citation>
    <scope>NUCLEOTIDE SEQUENCE [LARGE SCALE GENOMIC DNA]</scope>
    <source>
        <strain evidence="4 5">DSM 10228</strain>
    </source>
</reference>
<proteinExistence type="predicted"/>
<dbReference type="InterPro" id="IPR051056">
    <property type="entry name" value="Glycosyl_Hydrolase_73"/>
</dbReference>
<evidence type="ECO:0000259" key="3">
    <source>
        <dbReference type="SMART" id="SM00047"/>
    </source>
</evidence>
<dbReference type="OrthoDB" id="9816557at2"/>
<evidence type="ECO:0000256" key="1">
    <source>
        <dbReference type="ARBA" id="ARBA00022801"/>
    </source>
</evidence>
<dbReference type="AlphaFoldDB" id="A0A2T0BGP9"/>
<dbReference type="Pfam" id="PF01832">
    <property type="entry name" value="Glucosaminidase"/>
    <property type="match status" value="1"/>
</dbReference>
<keyword evidence="1 4" id="KW-0378">Hydrolase</keyword>
<feature type="region of interest" description="Disordered" evidence="2">
    <location>
        <begin position="62"/>
        <end position="85"/>
    </location>
</feature>
<dbReference type="GO" id="GO:0004040">
    <property type="term" value="F:amidase activity"/>
    <property type="evidence" value="ECO:0007669"/>
    <property type="project" value="InterPro"/>
</dbReference>
<name>A0A2T0BGP9_9CLOT</name>
<dbReference type="SMART" id="SM00047">
    <property type="entry name" value="LYZ2"/>
    <property type="match status" value="1"/>
</dbReference>
<dbReference type="Pfam" id="PF07538">
    <property type="entry name" value="ChW"/>
    <property type="match status" value="6"/>
</dbReference>
<evidence type="ECO:0000313" key="4">
    <source>
        <dbReference type="EMBL" id="PRR83044.1"/>
    </source>
</evidence>
<dbReference type="EC" id="3.2.1.96" evidence="4"/>
<dbReference type="PANTHER" id="PTHR33308:SF9">
    <property type="entry name" value="PEPTIDOGLYCAN HYDROLASE FLGJ"/>
    <property type="match status" value="1"/>
</dbReference>